<evidence type="ECO:0000256" key="1">
    <source>
        <dbReference type="SAM" id="MobiDB-lite"/>
    </source>
</evidence>
<gene>
    <name evidence="2" type="ORF">ACH5RR_010518</name>
</gene>
<dbReference type="AlphaFoldDB" id="A0ABD3AJ62"/>
<accession>A0ABD3AJ62</accession>
<feature type="region of interest" description="Disordered" evidence="1">
    <location>
        <begin position="82"/>
        <end position="101"/>
    </location>
</feature>
<dbReference type="PANTHER" id="PTHR34538">
    <property type="entry name" value="EXPRESSED PROTEIN"/>
    <property type="match status" value="1"/>
</dbReference>
<evidence type="ECO:0000313" key="3">
    <source>
        <dbReference type="Proteomes" id="UP001630127"/>
    </source>
</evidence>
<reference evidence="2 3" key="1">
    <citation type="submission" date="2024-11" db="EMBL/GenBank/DDBJ databases">
        <title>A near-complete genome assembly of Cinchona calisaya.</title>
        <authorList>
            <person name="Lian D.C."/>
            <person name="Zhao X.W."/>
            <person name="Wei L."/>
        </authorList>
    </citation>
    <scope>NUCLEOTIDE SEQUENCE [LARGE SCALE GENOMIC DNA]</scope>
    <source>
        <tissue evidence="2">Nenye</tissue>
    </source>
</reference>
<dbReference type="PANTHER" id="PTHR34538:SF4">
    <property type="entry name" value="EXPRESSED PROTEIN"/>
    <property type="match status" value="1"/>
</dbReference>
<keyword evidence="3" id="KW-1185">Reference proteome</keyword>
<name>A0ABD3AJ62_9GENT</name>
<organism evidence="2 3">
    <name type="scientific">Cinchona calisaya</name>
    <dbReference type="NCBI Taxonomy" id="153742"/>
    <lineage>
        <taxon>Eukaryota</taxon>
        <taxon>Viridiplantae</taxon>
        <taxon>Streptophyta</taxon>
        <taxon>Embryophyta</taxon>
        <taxon>Tracheophyta</taxon>
        <taxon>Spermatophyta</taxon>
        <taxon>Magnoliopsida</taxon>
        <taxon>eudicotyledons</taxon>
        <taxon>Gunneridae</taxon>
        <taxon>Pentapetalae</taxon>
        <taxon>asterids</taxon>
        <taxon>lamiids</taxon>
        <taxon>Gentianales</taxon>
        <taxon>Rubiaceae</taxon>
        <taxon>Cinchonoideae</taxon>
        <taxon>Cinchoneae</taxon>
        <taxon>Cinchona</taxon>
    </lineage>
</organism>
<sequence length="101" mass="11566">MKFSNMLSMKKIQILKWGRRIAGSGGSAVTLGNVQRRVPVKCCQVSHVAKQLVLRLKSRWKPALNLRWQRSSTRYSYDARSYSQNFDDGCSNEHRSPLAPK</sequence>
<proteinExistence type="predicted"/>
<evidence type="ECO:0000313" key="2">
    <source>
        <dbReference type="EMBL" id="KAL3531196.1"/>
    </source>
</evidence>
<protein>
    <submittedName>
        <fullName evidence="2">Uncharacterized protein</fullName>
    </submittedName>
</protein>
<dbReference type="EMBL" id="JBJUIK010000004">
    <property type="protein sequence ID" value="KAL3531196.1"/>
    <property type="molecule type" value="Genomic_DNA"/>
</dbReference>
<dbReference type="Proteomes" id="UP001630127">
    <property type="component" value="Unassembled WGS sequence"/>
</dbReference>
<comment type="caution">
    <text evidence="2">The sequence shown here is derived from an EMBL/GenBank/DDBJ whole genome shotgun (WGS) entry which is preliminary data.</text>
</comment>
<feature type="compositionally biased region" description="Basic and acidic residues" evidence="1">
    <location>
        <begin position="91"/>
        <end position="101"/>
    </location>
</feature>